<dbReference type="EMBL" id="JACOOZ010000011">
    <property type="protein sequence ID" value="MBC5668901.1"/>
    <property type="molecule type" value="Genomic_DNA"/>
</dbReference>
<protein>
    <submittedName>
        <fullName evidence="1">Uncharacterized protein</fullName>
    </submittedName>
</protein>
<evidence type="ECO:0000313" key="1">
    <source>
        <dbReference type="EMBL" id="MBC5668901.1"/>
    </source>
</evidence>
<reference evidence="1 2" key="1">
    <citation type="submission" date="2020-08" db="EMBL/GenBank/DDBJ databases">
        <title>Genome public.</title>
        <authorList>
            <person name="Liu C."/>
            <person name="Sun Q."/>
        </authorList>
    </citation>
    <scope>NUCLEOTIDE SEQUENCE [LARGE SCALE GENOMIC DNA]</scope>
    <source>
        <strain evidence="1 2">BX4</strain>
    </source>
</reference>
<name>A0ABR7F5L5_9FIRM</name>
<gene>
    <name evidence="1" type="ORF">H8S00_13075</name>
</gene>
<organism evidence="1 2">
    <name type="scientific">Eubacterium segne</name>
    <dbReference type="NCBI Taxonomy" id="2763045"/>
    <lineage>
        <taxon>Bacteria</taxon>
        <taxon>Bacillati</taxon>
        <taxon>Bacillota</taxon>
        <taxon>Clostridia</taxon>
        <taxon>Eubacteriales</taxon>
        <taxon>Eubacteriaceae</taxon>
        <taxon>Eubacterium</taxon>
    </lineage>
</organism>
<proteinExistence type="predicted"/>
<dbReference type="Proteomes" id="UP000597877">
    <property type="component" value="Unassembled WGS sequence"/>
</dbReference>
<accession>A0ABR7F5L5</accession>
<comment type="caution">
    <text evidence="1">The sequence shown here is derived from an EMBL/GenBank/DDBJ whole genome shotgun (WGS) entry which is preliminary data.</text>
</comment>
<dbReference type="RefSeq" id="WP_118589614.1">
    <property type="nucleotide sequence ID" value="NZ_JACOOZ010000011.1"/>
</dbReference>
<evidence type="ECO:0000313" key="2">
    <source>
        <dbReference type="Proteomes" id="UP000597877"/>
    </source>
</evidence>
<sequence>MIKKILAITMATTLIIVGGWEPTSIYAVDNTTVSMVGEDNQNFTENMEDYEYIEQKVEDELSVDTGLLEPQVEEALNEQGVFDGEICQYSETYIDELNKLNPEDIEVQAEYYAIKDTEELNGVSVTDEEMVPVSDEEINAYIAEEYYDEEAEDSEEDKVSVIEGILEGIGIRPLQVKAKTQHKGGTNDKKNKTMLKKTIICTKAKNKKNYLYVHAIFKWDQMPKYRELDTIAMKWDNVVYDYAYAGKTSVSHFWTKHQYEHRTDGGSVILNEKYVSESVNMKYNDNYNTLKNNQYYLDNYGIRCAFKLHKNNDTALANFPYVKTKEYSNEGIGIIFYLKRKSNIVVFHPYYKHIQTKKDWVSVAVCLADDGKFTAIYTLVTGKNKSVEESYAGVDKAFKFTIK</sequence>
<keyword evidence="2" id="KW-1185">Reference proteome</keyword>